<proteinExistence type="predicted"/>
<feature type="chain" id="PRO_5024363917" description="DUF732 domain-containing protein" evidence="1">
    <location>
        <begin position="21"/>
        <end position="144"/>
    </location>
</feature>
<feature type="signal peptide" evidence="1">
    <location>
        <begin position="1"/>
        <end position="20"/>
    </location>
</feature>
<dbReference type="OrthoDB" id="9974999at2"/>
<gene>
    <name evidence="2" type="ORF">F3087_13145</name>
</gene>
<name>A0A5N0EKU0_9NOCA</name>
<protein>
    <recommendedName>
        <fullName evidence="4">DUF732 domain-containing protein</fullName>
    </recommendedName>
</protein>
<dbReference type="Proteomes" id="UP000323876">
    <property type="component" value="Unassembled WGS sequence"/>
</dbReference>
<dbReference type="EMBL" id="VXLC01000004">
    <property type="protein sequence ID" value="KAA8888021.1"/>
    <property type="molecule type" value="Genomic_DNA"/>
</dbReference>
<accession>A0A5N0EKU0</accession>
<keyword evidence="1" id="KW-0732">Signal</keyword>
<evidence type="ECO:0000313" key="2">
    <source>
        <dbReference type="EMBL" id="KAA8888021.1"/>
    </source>
</evidence>
<sequence length="144" mass="14747">MNRRTLCTIALTVLVAGAGAACSDDKSTSAAPATSSSAAAAAQSPGTPGDYCQQMIQLSLKTRELGAKSDISKLDYGQTADLFDQIKGDAPAEVAGDIEKISAGYRAISKGQATIDSVGPDIAQASLHMTQVNMEKCGPPSTPR</sequence>
<evidence type="ECO:0008006" key="4">
    <source>
        <dbReference type="Google" id="ProtNLM"/>
    </source>
</evidence>
<dbReference type="RefSeq" id="WP_150402192.1">
    <property type="nucleotide sequence ID" value="NZ_VXLC01000004.1"/>
</dbReference>
<organism evidence="2 3">
    <name type="scientific">Nocardia colli</name>
    <dbReference type="NCBI Taxonomy" id="2545717"/>
    <lineage>
        <taxon>Bacteria</taxon>
        <taxon>Bacillati</taxon>
        <taxon>Actinomycetota</taxon>
        <taxon>Actinomycetes</taxon>
        <taxon>Mycobacteriales</taxon>
        <taxon>Nocardiaceae</taxon>
        <taxon>Nocardia</taxon>
    </lineage>
</organism>
<keyword evidence="3" id="KW-1185">Reference proteome</keyword>
<evidence type="ECO:0000256" key="1">
    <source>
        <dbReference type="SAM" id="SignalP"/>
    </source>
</evidence>
<evidence type="ECO:0000313" key="3">
    <source>
        <dbReference type="Proteomes" id="UP000323876"/>
    </source>
</evidence>
<reference evidence="2 3" key="1">
    <citation type="submission" date="2019-09" db="EMBL/GenBank/DDBJ databases">
        <authorList>
            <person name="Wang X."/>
        </authorList>
    </citation>
    <scope>NUCLEOTIDE SEQUENCE [LARGE SCALE GENOMIC DNA]</scope>
    <source>
        <strain evidence="2 3">CICC 11023</strain>
    </source>
</reference>
<dbReference type="PROSITE" id="PS51257">
    <property type="entry name" value="PROKAR_LIPOPROTEIN"/>
    <property type="match status" value="1"/>
</dbReference>
<comment type="caution">
    <text evidence="2">The sequence shown here is derived from an EMBL/GenBank/DDBJ whole genome shotgun (WGS) entry which is preliminary data.</text>
</comment>
<dbReference type="AlphaFoldDB" id="A0A5N0EKU0"/>